<evidence type="ECO:0000313" key="1">
    <source>
        <dbReference type="EnsemblPlants" id="AET3Gv20989200.2"/>
    </source>
</evidence>
<organism evidence="1 2">
    <name type="scientific">Aegilops tauschii subsp. strangulata</name>
    <name type="common">Goatgrass</name>
    <dbReference type="NCBI Taxonomy" id="200361"/>
    <lineage>
        <taxon>Eukaryota</taxon>
        <taxon>Viridiplantae</taxon>
        <taxon>Streptophyta</taxon>
        <taxon>Embryophyta</taxon>
        <taxon>Tracheophyta</taxon>
        <taxon>Spermatophyta</taxon>
        <taxon>Magnoliopsida</taxon>
        <taxon>Liliopsida</taxon>
        <taxon>Poales</taxon>
        <taxon>Poaceae</taxon>
        <taxon>BOP clade</taxon>
        <taxon>Pooideae</taxon>
        <taxon>Triticodae</taxon>
        <taxon>Triticeae</taxon>
        <taxon>Triticinae</taxon>
        <taxon>Aegilops</taxon>
    </lineage>
</organism>
<protein>
    <submittedName>
        <fullName evidence="1">Uncharacterized protein</fullName>
    </submittedName>
</protein>
<dbReference type="EnsemblPlants" id="AET3Gv20989200.2">
    <property type="protein sequence ID" value="AET3Gv20989200.2"/>
    <property type="gene ID" value="AET3Gv20989200"/>
</dbReference>
<name>A0A453GFI3_AEGTS</name>
<sequence length="75" mass="9087">MDTVHIPPRIILDAMLKDTIAPKICILHPAYRKRWYRVETVTGFYPFLQHLPECTVKRFVFRSESSCYFFRFIYI</sequence>
<accession>A0A453GFI3</accession>
<dbReference type="Proteomes" id="UP000015105">
    <property type="component" value="Chromosome 3D"/>
</dbReference>
<dbReference type="AlphaFoldDB" id="A0A453GFI3"/>
<reference evidence="1" key="3">
    <citation type="journal article" date="2017" name="Nature">
        <title>Genome sequence of the progenitor of the wheat D genome Aegilops tauschii.</title>
        <authorList>
            <person name="Luo M.C."/>
            <person name="Gu Y.Q."/>
            <person name="Puiu D."/>
            <person name="Wang H."/>
            <person name="Twardziok S.O."/>
            <person name="Deal K.R."/>
            <person name="Huo N."/>
            <person name="Zhu T."/>
            <person name="Wang L."/>
            <person name="Wang Y."/>
            <person name="McGuire P.E."/>
            <person name="Liu S."/>
            <person name="Long H."/>
            <person name="Ramasamy R.K."/>
            <person name="Rodriguez J.C."/>
            <person name="Van S.L."/>
            <person name="Yuan L."/>
            <person name="Wang Z."/>
            <person name="Xia Z."/>
            <person name="Xiao L."/>
            <person name="Anderson O.D."/>
            <person name="Ouyang S."/>
            <person name="Liang Y."/>
            <person name="Zimin A.V."/>
            <person name="Pertea G."/>
            <person name="Qi P."/>
            <person name="Bennetzen J.L."/>
            <person name="Dai X."/>
            <person name="Dawson M.W."/>
            <person name="Muller H.G."/>
            <person name="Kugler K."/>
            <person name="Rivarola-Duarte L."/>
            <person name="Spannagl M."/>
            <person name="Mayer K.F.X."/>
            <person name="Lu F.H."/>
            <person name="Bevan M.W."/>
            <person name="Leroy P."/>
            <person name="Li P."/>
            <person name="You F.M."/>
            <person name="Sun Q."/>
            <person name="Liu Z."/>
            <person name="Lyons E."/>
            <person name="Wicker T."/>
            <person name="Salzberg S.L."/>
            <person name="Devos K.M."/>
            <person name="Dvorak J."/>
        </authorList>
    </citation>
    <scope>NUCLEOTIDE SEQUENCE [LARGE SCALE GENOMIC DNA]</scope>
    <source>
        <strain evidence="1">cv. AL8/78</strain>
    </source>
</reference>
<dbReference type="Gramene" id="AET3Gv20989200.2">
    <property type="protein sequence ID" value="AET3Gv20989200.2"/>
    <property type="gene ID" value="AET3Gv20989200"/>
</dbReference>
<reference evidence="1" key="4">
    <citation type="submission" date="2019-03" db="UniProtKB">
        <authorList>
            <consortium name="EnsemblPlants"/>
        </authorList>
    </citation>
    <scope>IDENTIFICATION</scope>
</reference>
<reference evidence="2" key="1">
    <citation type="journal article" date="2014" name="Science">
        <title>Ancient hybridizations among the ancestral genomes of bread wheat.</title>
        <authorList>
            <consortium name="International Wheat Genome Sequencing Consortium,"/>
            <person name="Marcussen T."/>
            <person name="Sandve S.R."/>
            <person name="Heier L."/>
            <person name="Spannagl M."/>
            <person name="Pfeifer M."/>
            <person name="Jakobsen K.S."/>
            <person name="Wulff B.B."/>
            <person name="Steuernagel B."/>
            <person name="Mayer K.F."/>
            <person name="Olsen O.A."/>
        </authorList>
    </citation>
    <scope>NUCLEOTIDE SEQUENCE [LARGE SCALE GENOMIC DNA]</scope>
    <source>
        <strain evidence="2">cv. AL8/78</strain>
    </source>
</reference>
<proteinExistence type="predicted"/>
<evidence type="ECO:0000313" key="2">
    <source>
        <dbReference type="Proteomes" id="UP000015105"/>
    </source>
</evidence>
<keyword evidence="2" id="KW-1185">Reference proteome</keyword>
<reference evidence="2" key="2">
    <citation type="journal article" date="2017" name="Nat. Plants">
        <title>The Aegilops tauschii genome reveals multiple impacts of transposons.</title>
        <authorList>
            <person name="Zhao G."/>
            <person name="Zou C."/>
            <person name="Li K."/>
            <person name="Wang K."/>
            <person name="Li T."/>
            <person name="Gao L."/>
            <person name="Zhang X."/>
            <person name="Wang H."/>
            <person name="Yang Z."/>
            <person name="Liu X."/>
            <person name="Jiang W."/>
            <person name="Mao L."/>
            <person name="Kong X."/>
            <person name="Jiao Y."/>
            <person name="Jia J."/>
        </authorList>
    </citation>
    <scope>NUCLEOTIDE SEQUENCE [LARGE SCALE GENOMIC DNA]</scope>
    <source>
        <strain evidence="2">cv. AL8/78</strain>
    </source>
</reference>
<reference evidence="1" key="5">
    <citation type="journal article" date="2021" name="G3 (Bethesda)">
        <title>Aegilops tauschii genome assembly Aet v5.0 features greater sequence contiguity and improved annotation.</title>
        <authorList>
            <person name="Wang L."/>
            <person name="Zhu T."/>
            <person name="Rodriguez J.C."/>
            <person name="Deal K.R."/>
            <person name="Dubcovsky J."/>
            <person name="McGuire P.E."/>
            <person name="Lux T."/>
            <person name="Spannagl M."/>
            <person name="Mayer K.F.X."/>
            <person name="Baldrich P."/>
            <person name="Meyers B.C."/>
            <person name="Huo N."/>
            <person name="Gu Y.Q."/>
            <person name="Zhou H."/>
            <person name="Devos K.M."/>
            <person name="Bennetzen J.L."/>
            <person name="Unver T."/>
            <person name="Budak H."/>
            <person name="Gulick P.J."/>
            <person name="Galiba G."/>
            <person name="Kalapos B."/>
            <person name="Nelson D.R."/>
            <person name="Li P."/>
            <person name="You F.M."/>
            <person name="Luo M.C."/>
            <person name="Dvorak J."/>
        </authorList>
    </citation>
    <scope>NUCLEOTIDE SEQUENCE [LARGE SCALE GENOMIC DNA]</scope>
    <source>
        <strain evidence="1">cv. AL8/78</strain>
    </source>
</reference>